<feature type="domain" description="NIDO" evidence="1">
    <location>
        <begin position="121"/>
        <end position="273"/>
    </location>
</feature>
<dbReference type="InterPro" id="IPR003886">
    <property type="entry name" value="NIDO_dom"/>
</dbReference>
<reference evidence="3" key="1">
    <citation type="submission" date="2025-08" db="UniProtKB">
        <authorList>
            <consortium name="RefSeq"/>
        </authorList>
    </citation>
    <scope>IDENTIFICATION</scope>
    <source>
        <tissue evidence="3">Liver</tissue>
    </source>
</reference>
<dbReference type="PANTHER" id="PTHR13802">
    <property type="entry name" value="MUCIN 4-RELATED"/>
    <property type="match status" value="1"/>
</dbReference>
<keyword evidence="2" id="KW-1185">Reference proteome</keyword>
<proteinExistence type="predicted"/>
<dbReference type="GeneID" id="103058266"/>
<accession>A0A9F5N189</accession>
<dbReference type="Proteomes" id="UP000695026">
    <property type="component" value="Unplaced"/>
</dbReference>
<evidence type="ECO:0000313" key="2">
    <source>
        <dbReference type="Proteomes" id="UP000695026"/>
    </source>
</evidence>
<sequence>MGLKKALCGPVALQMLENHNTIPIGHKLRFYHMKAAQDPDLCIKTASLLYPYGKDQGDSENPKDDDGNSPEISIQTPFSFYGKKYYSVFVNNNGVVSFGKNVSQYTPDPFPLDDGVPFVAPYWADVDNVIAGNIFWRQTQDPTLLSRFTADISRYFPDISFTPIWMFLATWEGVAYFGSASDKANTFQAVLATDEKKSFIMLNYADIQWTTGIASDGDPMTGLGGIPAQAGFDSGDKKNYYNIPGSRTPEILNIGNTTNVGEPGCWVFQVDQLIIVPTAKSDCLVK</sequence>
<evidence type="ECO:0000259" key="1">
    <source>
        <dbReference type="PROSITE" id="PS51220"/>
    </source>
</evidence>
<dbReference type="OMA" id="SNESLMY"/>
<dbReference type="OrthoDB" id="6236007at2759"/>
<evidence type="ECO:0000313" key="3">
    <source>
        <dbReference type="RefSeq" id="XP_025032001.1"/>
    </source>
</evidence>
<organism evidence="2 3">
    <name type="scientific">Python bivittatus</name>
    <name type="common">Burmese python</name>
    <name type="synonym">Python molurus bivittatus</name>
    <dbReference type="NCBI Taxonomy" id="176946"/>
    <lineage>
        <taxon>Eukaryota</taxon>
        <taxon>Metazoa</taxon>
        <taxon>Chordata</taxon>
        <taxon>Craniata</taxon>
        <taxon>Vertebrata</taxon>
        <taxon>Euteleostomi</taxon>
        <taxon>Lepidosauria</taxon>
        <taxon>Squamata</taxon>
        <taxon>Bifurcata</taxon>
        <taxon>Unidentata</taxon>
        <taxon>Episquamata</taxon>
        <taxon>Toxicofera</taxon>
        <taxon>Serpentes</taxon>
        <taxon>Henophidia</taxon>
        <taxon>Pythonidae</taxon>
        <taxon>Python</taxon>
    </lineage>
</organism>
<dbReference type="PROSITE" id="PS51220">
    <property type="entry name" value="NIDO"/>
    <property type="match status" value="1"/>
</dbReference>
<dbReference type="GO" id="GO:0007160">
    <property type="term" value="P:cell-matrix adhesion"/>
    <property type="evidence" value="ECO:0007669"/>
    <property type="project" value="InterPro"/>
</dbReference>
<gene>
    <name evidence="3" type="primary">LOC103058266</name>
</gene>
<dbReference type="InterPro" id="IPR051495">
    <property type="entry name" value="Epithelial_Barrier/Signaling"/>
</dbReference>
<dbReference type="AlphaFoldDB" id="A0A9F5N189"/>
<dbReference type="SMART" id="SM00539">
    <property type="entry name" value="NIDO"/>
    <property type="match status" value="1"/>
</dbReference>
<dbReference type="KEGG" id="pbi:103058266"/>
<protein>
    <submittedName>
        <fullName evidence="3">Alpha-tectorin-like</fullName>
    </submittedName>
</protein>
<dbReference type="RefSeq" id="XP_025032001.1">
    <property type="nucleotide sequence ID" value="XM_025176233.1"/>
</dbReference>
<dbReference type="PANTHER" id="PTHR13802:SF59">
    <property type="entry name" value="SUSHI DOMAIN-CONTAINING PROTEIN 2"/>
    <property type="match status" value="1"/>
</dbReference>
<dbReference type="Pfam" id="PF06119">
    <property type="entry name" value="NIDO"/>
    <property type="match status" value="1"/>
</dbReference>
<name>A0A9F5N189_PYTBI</name>